<gene>
    <name evidence="1" type="ORF">FIBSPDRAFT_852686</name>
</gene>
<keyword evidence="2" id="KW-1185">Reference proteome</keyword>
<dbReference type="AlphaFoldDB" id="A0A166RQI3"/>
<protein>
    <submittedName>
        <fullName evidence="1">Uncharacterized protein</fullName>
    </submittedName>
</protein>
<sequence>MSHYFATSFASSSTITSTSPNNPCRKLGRKCLQDRIDRIPSMADHWQYTSEDWEHWNELLEIDAQCMPKISEQLQRDERELKDVQERLKKRGLNQNVRGLSVGRRICLSRLPSCEGLIQPARQ</sequence>
<evidence type="ECO:0000313" key="1">
    <source>
        <dbReference type="EMBL" id="KZP28536.1"/>
    </source>
</evidence>
<reference evidence="1 2" key="1">
    <citation type="journal article" date="2016" name="Mol. Biol. Evol.">
        <title>Comparative Genomics of Early-Diverging Mushroom-Forming Fungi Provides Insights into the Origins of Lignocellulose Decay Capabilities.</title>
        <authorList>
            <person name="Nagy L.G."/>
            <person name="Riley R."/>
            <person name="Tritt A."/>
            <person name="Adam C."/>
            <person name="Daum C."/>
            <person name="Floudas D."/>
            <person name="Sun H."/>
            <person name="Yadav J.S."/>
            <person name="Pangilinan J."/>
            <person name="Larsson K.H."/>
            <person name="Matsuura K."/>
            <person name="Barry K."/>
            <person name="Labutti K."/>
            <person name="Kuo R."/>
            <person name="Ohm R.A."/>
            <person name="Bhattacharya S.S."/>
            <person name="Shirouzu T."/>
            <person name="Yoshinaga Y."/>
            <person name="Martin F.M."/>
            <person name="Grigoriev I.V."/>
            <person name="Hibbett D.S."/>
        </authorList>
    </citation>
    <scope>NUCLEOTIDE SEQUENCE [LARGE SCALE GENOMIC DNA]</scope>
    <source>
        <strain evidence="1 2">CBS 109695</strain>
    </source>
</reference>
<evidence type="ECO:0000313" key="2">
    <source>
        <dbReference type="Proteomes" id="UP000076532"/>
    </source>
</evidence>
<dbReference type="Proteomes" id="UP000076532">
    <property type="component" value="Unassembled WGS sequence"/>
</dbReference>
<organism evidence="1 2">
    <name type="scientific">Athelia psychrophila</name>
    <dbReference type="NCBI Taxonomy" id="1759441"/>
    <lineage>
        <taxon>Eukaryota</taxon>
        <taxon>Fungi</taxon>
        <taxon>Dikarya</taxon>
        <taxon>Basidiomycota</taxon>
        <taxon>Agaricomycotina</taxon>
        <taxon>Agaricomycetes</taxon>
        <taxon>Agaricomycetidae</taxon>
        <taxon>Atheliales</taxon>
        <taxon>Atheliaceae</taxon>
        <taxon>Athelia</taxon>
    </lineage>
</organism>
<dbReference type="EMBL" id="KV417503">
    <property type="protein sequence ID" value="KZP28536.1"/>
    <property type="molecule type" value="Genomic_DNA"/>
</dbReference>
<accession>A0A166RQI3</accession>
<proteinExistence type="predicted"/>
<name>A0A166RQI3_9AGAM</name>